<dbReference type="InterPro" id="IPR037682">
    <property type="entry name" value="TonB_C"/>
</dbReference>
<feature type="region of interest" description="Disordered" evidence="5">
    <location>
        <begin position="62"/>
        <end position="261"/>
    </location>
</feature>
<evidence type="ECO:0000256" key="4">
    <source>
        <dbReference type="ARBA" id="ARBA00023136"/>
    </source>
</evidence>
<protein>
    <submittedName>
        <fullName evidence="8">TonB family protein</fullName>
    </submittedName>
</protein>
<keyword evidence="3 6" id="KW-1133">Transmembrane helix</keyword>
<feature type="compositionally biased region" description="Low complexity" evidence="5">
    <location>
        <begin position="231"/>
        <end position="261"/>
    </location>
</feature>
<dbReference type="InterPro" id="IPR006260">
    <property type="entry name" value="TonB/TolA_C"/>
</dbReference>
<keyword evidence="9" id="KW-1185">Reference proteome</keyword>
<dbReference type="NCBIfam" id="TIGR01352">
    <property type="entry name" value="tonB_Cterm"/>
    <property type="match status" value="1"/>
</dbReference>
<dbReference type="Proteomes" id="UP001224644">
    <property type="component" value="Unassembled WGS sequence"/>
</dbReference>
<evidence type="ECO:0000256" key="5">
    <source>
        <dbReference type="SAM" id="MobiDB-lite"/>
    </source>
</evidence>
<dbReference type="EMBL" id="JAUFPX010000002">
    <property type="protein sequence ID" value="MDN3589513.1"/>
    <property type="molecule type" value="Genomic_DNA"/>
</dbReference>
<evidence type="ECO:0000256" key="6">
    <source>
        <dbReference type="SAM" id="Phobius"/>
    </source>
</evidence>
<comment type="subcellular location">
    <subcellularLocation>
        <location evidence="1">Membrane</location>
        <topology evidence="1">Single-pass membrane protein</topology>
    </subcellularLocation>
</comment>
<dbReference type="Pfam" id="PF13103">
    <property type="entry name" value="TonB_2"/>
    <property type="match status" value="1"/>
</dbReference>
<gene>
    <name evidence="8" type="ORF">QWZ12_02685</name>
</gene>
<proteinExistence type="predicted"/>
<accession>A0ABT8BC85</accession>
<evidence type="ECO:0000313" key="8">
    <source>
        <dbReference type="EMBL" id="MDN3589513.1"/>
    </source>
</evidence>
<evidence type="ECO:0000256" key="3">
    <source>
        <dbReference type="ARBA" id="ARBA00022989"/>
    </source>
</evidence>
<evidence type="ECO:0000313" key="9">
    <source>
        <dbReference type="Proteomes" id="UP001224644"/>
    </source>
</evidence>
<feature type="compositionally biased region" description="Basic and acidic residues" evidence="5">
    <location>
        <begin position="172"/>
        <end position="230"/>
    </location>
</feature>
<evidence type="ECO:0000259" key="7">
    <source>
        <dbReference type="PROSITE" id="PS52015"/>
    </source>
</evidence>
<keyword evidence="4 6" id="KW-0472">Membrane</keyword>
<comment type="caution">
    <text evidence="8">The sequence shown here is derived from an EMBL/GenBank/DDBJ whole genome shotgun (WGS) entry which is preliminary data.</text>
</comment>
<evidence type="ECO:0000256" key="2">
    <source>
        <dbReference type="ARBA" id="ARBA00022692"/>
    </source>
</evidence>
<sequence>MSASASTGDPDRRGPSTLATAFLVAFGLHAGVLIALTLFEPQPKAPPGENIVTIDLAPQMTEADTQAPAEQAASVSAPPEANPVETPETVQQEKPLETTEVTPPEATAPPPPDTAMIAPEATTVAEPPDAPPVPPVAEATEPPPEDQVITSTGEQAPALAPPPAVVAQELPKPVEKPKPDEAKILEARREAKRKAEREARLKAEREEERREAREEARAEAKAKAAKEAARRAAAAASEGRARQNSASASRQSSTGAAAGGNDANALRAWQGALSSAIRGRMNANAAAGTSGGVAVVRFTVSRSGQVLSSGLASSSGVGAIDSAALATVRGSLPAAPAGVTISSLAVTVPLRFSPGR</sequence>
<feature type="domain" description="TonB C-terminal" evidence="7">
    <location>
        <begin position="266"/>
        <end position="356"/>
    </location>
</feature>
<feature type="transmembrane region" description="Helical" evidence="6">
    <location>
        <begin position="20"/>
        <end position="39"/>
    </location>
</feature>
<name>A0ABT8BC85_9HYPH</name>
<evidence type="ECO:0000256" key="1">
    <source>
        <dbReference type="ARBA" id="ARBA00004167"/>
    </source>
</evidence>
<keyword evidence="2 6" id="KW-0812">Transmembrane</keyword>
<dbReference type="Gene3D" id="3.30.1150.10">
    <property type="match status" value="1"/>
</dbReference>
<dbReference type="RefSeq" id="WP_238223996.1">
    <property type="nucleotide sequence ID" value="NZ_BPQD01000007.1"/>
</dbReference>
<reference evidence="9" key="1">
    <citation type="journal article" date="2019" name="Int. J. Syst. Evol. Microbiol.">
        <title>The Global Catalogue of Microorganisms (GCM) 10K type strain sequencing project: providing services to taxonomists for standard genome sequencing and annotation.</title>
        <authorList>
            <consortium name="The Broad Institute Genomics Platform"/>
            <consortium name="The Broad Institute Genome Sequencing Center for Infectious Disease"/>
            <person name="Wu L."/>
            <person name="Ma J."/>
        </authorList>
    </citation>
    <scope>NUCLEOTIDE SEQUENCE [LARGE SCALE GENOMIC DNA]</scope>
    <source>
        <strain evidence="9">CECT 7069</strain>
    </source>
</reference>
<feature type="compositionally biased region" description="Low complexity" evidence="5">
    <location>
        <begin position="114"/>
        <end position="127"/>
    </location>
</feature>
<organism evidence="8 9">
    <name type="scientific">Methylobacterium adhaesivum</name>
    <dbReference type="NCBI Taxonomy" id="333297"/>
    <lineage>
        <taxon>Bacteria</taxon>
        <taxon>Pseudomonadati</taxon>
        <taxon>Pseudomonadota</taxon>
        <taxon>Alphaproteobacteria</taxon>
        <taxon>Hyphomicrobiales</taxon>
        <taxon>Methylobacteriaceae</taxon>
        <taxon>Methylobacterium</taxon>
    </lineage>
</organism>
<dbReference type="PROSITE" id="PS52015">
    <property type="entry name" value="TONB_CTD"/>
    <property type="match status" value="1"/>
</dbReference>
<dbReference type="SUPFAM" id="SSF74653">
    <property type="entry name" value="TolA/TonB C-terminal domain"/>
    <property type="match status" value="1"/>
</dbReference>